<accession>A0A8H6IMP7</accession>
<proteinExistence type="predicted"/>
<evidence type="ECO:0000313" key="3">
    <source>
        <dbReference type="EMBL" id="KAF6786795.1"/>
    </source>
</evidence>
<evidence type="ECO:0000313" key="4">
    <source>
        <dbReference type="Proteomes" id="UP000639643"/>
    </source>
</evidence>
<evidence type="ECO:0000256" key="1">
    <source>
        <dbReference type="SAM" id="MobiDB-lite"/>
    </source>
</evidence>
<sequence>MEVDGLLSMACQAAVQMPYLKAMEIWSPGIGEDFFFRYEVGTSEVKFTVGATWNLDVAAWQTTRRQKSVRTAWERVASRHAGHRFTYTVENIDPSVLTRRRSRSRSRSCPSCCPSCSFCSGCPAPAAPAPAPGPAPPVPTAPAIFTAAAAARAAGDPAVAAVFLEDARERARREALGLPPVVRVAASPTGPGGLYTYPLITGRKSTESRSQPAASNSELTYSNSRPDILNPPMGPPPRATTIVSHISHHQSHPFNVGIILPRVIIISSPSAPASSGVTTISSKVFDTIATEVPGVVSDTVLSTIRYAWKKDQFKWLWDWWFR</sequence>
<dbReference type="AlphaFoldDB" id="A0A8H6IMP7"/>
<keyword evidence="4" id="KW-1185">Reference proteome</keyword>
<protein>
    <recommendedName>
        <fullName evidence="2">DUF6546 domain-containing protein</fullName>
    </recommendedName>
</protein>
<dbReference type="Proteomes" id="UP000639643">
    <property type="component" value="Unassembled WGS sequence"/>
</dbReference>
<dbReference type="OrthoDB" id="4840822at2759"/>
<gene>
    <name evidence="3" type="ORF">CMUS01_16493</name>
</gene>
<comment type="caution">
    <text evidence="3">The sequence shown here is derived from an EMBL/GenBank/DDBJ whole genome shotgun (WGS) entry which is preliminary data.</text>
</comment>
<evidence type="ECO:0000259" key="2">
    <source>
        <dbReference type="Pfam" id="PF20183"/>
    </source>
</evidence>
<reference evidence="3" key="1">
    <citation type="journal article" date="2020" name="Phytopathology">
        <title>Genome Sequence Resources of Colletotrichum truncatum, C. plurivorum, C. musicola, and C. sojae: Four Species Pathogenic to Soybean (Glycine max).</title>
        <authorList>
            <person name="Rogerio F."/>
            <person name="Boufleur T.R."/>
            <person name="Ciampi-Guillardi M."/>
            <person name="Sukno S.A."/>
            <person name="Thon M.R."/>
            <person name="Massola Junior N.S."/>
            <person name="Baroncelli R."/>
        </authorList>
    </citation>
    <scope>NUCLEOTIDE SEQUENCE</scope>
    <source>
        <strain evidence="3">LFN0074</strain>
    </source>
</reference>
<feature type="domain" description="DUF6546" evidence="2">
    <location>
        <begin position="2"/>
        <end position="95"/>
    </location>
</feature>
<dbReference type="InterPro" id="IPR046676">
    <property type="entry name" value="DUF6546"/>
</dbReference>
<organism evidence="3 4">
    <name type="scientific">Colletotrichum musicola</name>
    <dbReference type="NCBI Taxonomy" id="2175873"/>
    <lineage>
        <taxon>Eukaryota</taxon>
        <taxon>Fungi</taxon>
        <taxon>Dikarya</taxon>
        <taxon>Ascomycota</taxon>
        <taxon>Pezizomycotina</taxon>
        <taxon>Sordariomycetes</taxon>
        <taxon>Hypocreomycetidae</taxon>
        <taxon>Glomerellales</taxon>
        <taxon>Glomerellaceae</taxon>
        <taxon>Colletotrichum</taxon>
        <taxon>Colletotrichum orchidearum species complex</taxon>
    </lineage>
</organism>
<feature type="region of interest" description="Disordered" evidence="1">
    <location>
        <begin position="205"/>
        <end position="234"/>
    </location>
</feature>
<dbReference type="Pfam" id="PF20183">
    <property type="entry name" value="DUF6546"/>
    <property type="match status" value="1"/>
</dbReference>
<dbReference type="EMBL" id="WIGM01001918">
    <property type="protein sequence ID" value="KAF6786795.1"/>
    <property type="molecule type" value="Genomic_DNA"/>
</dbReference>
<name>A0A8H6IMP7_9PEZI</name>
<feature type="compositionally biased region" description="Polar residues" evidence="1">
    <location>
        <begin position="208"/>
        <end position="225"/>
    </location>
</feature>